<sequence>MTTAGQIGIDLILNSTSFKKSLNNIQTQANNAGSKISNSFSKIAKVVGTAFSVAMITRFSKECVSAANIQTEAETKLTTVMRQRMSASNKAISSVKNYASALQETGVVGDEVQLAGAQQLSTFLKTDDALKKLMPAMNNLAVQQNGVNVTSESMVNIGNLMGKVMQGQTSALTRVGITFSDAQAQVLKYGNEEQRAAMLSQVITDNVGNMNKALANTPAGRIQQLKNSFGDMQETLGRGLNNVFSPMLGFLTKIVTKLSQVASGFENLTKKIFGDSNSEQSSAGMNNLSTGADDATASVDNNTKAINNNAKAKKKAERSLASFDKLNVLTKTNSSTSSGGKISTPTTGGNTSSNKKPKSNNKTTPKFNFSKLYEESGLKNFFDKVQRGIDKVDWSAIAENCKNIFKKSIPIAKAYLGQVKNVSKSALGAVGSFIGGIVQVSGKQLQTLTGGISNWLTKDQGKIIGFINTIGTHLSKGFDNLSTFFDGAFDLLGDSIDRVRPTMETAISDLLSGCTDLAGGIGTIVSDGFEIATGKLVEWIENDSETIGTFFDNVQLQIADVLSFVGTVFSDIGTYLSDWWESDGSSVFSNICSMFTNIGTTLMNVYNEWIKPAWDAIVDVFQSAWKSYLKPIFEKIVSFFGKLGDCISAIWNNFLSPIVNYLVKTFGPILTNIFSAVGGVFKTVFSIVGDVVCGILDALGGLLDFITGVFTGDWEKAWNGIKSFFKGIWDAIWGIIKGAINLIIDGINLLWTGIYNAISAIVNAIGGVAGAIGDVFGKDWSFSMPKKAPLIPKLAKGGLVKAPTLAVVGDNPGASSGNPEVVAPLNKLKGIMQQGSDSNDTEILSQILTYLKRLYEMFIIFRNKGGNTYEFVAKINGSDIFKEIVKQNEMYKKRHNGKSAFV</sequence>
<protein>
    <recommendedName>
        <fullName evidence="4">Phage-related protein</fullName>
    </recommendedName>
</protein>
<reference evidence="2 3" key="1">
    <citation type="submission" date="2024-03" db="EMBL/GenBank/DDBJ databases">
        <title>Human intestinal bacterial collection.</title>
        <authorList>
            <person name="Pauvert C."/>
            <person name="Hitch T.C.A."/>
            <person name="Clavel T."/>
        </authorList>
    </citation>
    <scope>NUCLEOTIDE SEQUENCE [LARGE SCALE GENOMIC DNA]</scope>
    <source>
        <strain evidence="2 3">CLA-AP-H18</strain>
    </source>
</reference>
<organism evidence="2 3">
    <name type="scientific">Ruminococcoides intestinihominis</name>
    <dbReference type="NCBI Taxonomy" id="3133161"/>
    <lineage>
        <taxon>Bacteria</taxon>
        <taxon>Bacillati</taxon>
        <taxon>Bacillota</taxon>
        <taxon>Clostridia</taxon>
        <taxon>Eubacteriales</taxon>
        <taxon>Oscillospiraceae</taxon>
        <taxon>Ruminococcoides</taxon>
    </lineage>
</organism>
<name>A0ABV1HTY9_9FIRM</name>
<evidence type="ECO:0000313" key="2">
    <source>
        <dbReference type="EMBL" id="MEQ2565775.1"/>
    </source>
</evidence>
<feature type="compositionally biased region" description="Polar residues" evidence="1">
    <location>
        <begin position="275"/>
        <end position="290"/>
    </location>
</feature>
<feature type="region of interest" description="Disordered" evidence="1">
    <location>
        <begin position="275"/>
        <end position="299"/>
    </location>
</feature>
<dbReference type="EMBL" id="JBBMFI010000018">
    <property type="protein sequence ID" value="MEQ2565775.1"/>
    <property type="molecule type" value="Genomic_DNA"/>
</dbReference>
<accession>A0ABV1HTY9</accession>
<dbReference type="RefSeq" id="WP_367286356.1">
    <property type="nucleotide sequence ID" value="NZ_JBBMEY010000008.1"/>
</dbReference>
<comment type="caution">
    <text evidence="2">The sequence shown here is derived from an EMBL/GenBank/DDBJ whole genome shotgun (WGS) entry which is preliminary data.</text>
</comment>
<gene>
    <name evidence="2" type="ORF">ABFO16_05940</name>
</gene>
<proteinExistence type="predicted"/>
<dbReference type="SUPFAM" id="SSF48371">
    <property type="entry name" value="ARM repeat"/>
    <property type="match status" value="1"/>
</dbReference>
<dbReference type="Proteomes" id="UP001478133">
    <property type="component" value="Unassembled WGS sequence"/>
</dbReference>
<keyword evidence="3" id="KW-1185">Reference proteome</keyword>
<feature type="region of interest" description="Disordered" evidence="1">
    <location>
        <begin position="332"/>
        <end position="366"/>
    </location>
</feature>
<dbReference type="InterPro" id="IPR016024">
    <property type="entry name" value="ARM-type_fold"/>
</dbReference>
<evidence type="ECO:0008006" key="4">
    <source>
        <dbReference type="Google" id="ProtNLM"/>
    </source>
</evidence>
<evidence type="ECO:0000256" key="1">
    <source>
        <dbReference type="SAM" id="MobiDB-lite"/>
    </source>
</evidence>
<evidence type="ECO:0000313" key="3">
    <source>
        <dbReference type="Proteomes" id="UP001478133"/>
    </source>
</evidence>